<keyword evidence="6 8" id="KW-1133">Transmembrane helix</keyword>
<keyword evidence="4 10" id="KW-0808">Transferase</keyword>
<comment type="caution">
    <text evidence="10">The sequence shown here is derived from an EMBL/GenBank/DDBJ whole genome shotgun (WGS) entry which is preliminary data.</text>
</comment>
<dbReference type="GO" id="GO:0005886">
    <property type="term" value="C:plasma membrane"/>
    <property type="evidence" value="ECO:0007669"/>
    <property type="project" value="UniProtKB-SubCell"/>
</dbReference>
<evidence type="ECO:0000256" key="7">
    <source>
        <dbReference type="ARBA" id="ARBA00023136"/>
    </source>
</evidence>
<protein>
    <submittedName>
        <fullName evidence="10">Undecaprenyl phosphate-alpha-4-amino-4-deoxy-L-arabinose arabinosyl transferase</fullName>
        <ecNumber evidence="10">2.4.2.43</ecNumber>
    </submittedName>
</protein>
<dbReference type="Pfam" id="PF13231">
    <property type="entry name" value="PMT_2"/>
    <property type="match status" value="1"/>
</dbReference>
<feature type="transmembrane region" description="Helical" evidence="8">
    <location>
        <begin position="178"/>
        <end position="198"/>
    </location>
</feature>
<feature type="transmembrane region" description="Helical" evidence="8">
    <location>
        <begin position="242"/>
        <end position="261"/>
    </location>
</feature>
<feature type="transmembrane region" description="Helical" evidence="8">
    <location>
        <begin position="218"/>
        <end position="235"/>
    </location>
</feature>
<keyword evidence="5 8" id="KW-0812">Transmembrane</keyword>
<evidence type="ECO:0000313" key="10">
    <source>
        <dbReference type="EMBL" id="TWT53242.1"/>
    </source>
</evidence>
<keyword evidence="3 10" id="KW-0328">Glycosyltransferase</keyword>
<dbReference type="InterPro" id="IPR050297">
    <property type="entry name" value="LipidA_mod_glycosyltrf_83"/>
</dbReference>
<sequence>MRLLPLIISSRVVTLHEAMKEMESQRMNDHAIEPQAPPRVRVWLEATFWISLILTLWIHGTRINQHGLRGEEARRGLVAAEMIRTGDWIVPRQQGTIFLSRPPLQNWIIAGTSFITGDINRLAIRLPSVIALLMTVGLIYAYCRRWMGTGPAMLACLAYATMGQVLELGYLGETESMYTLVVAGSILIWHWGWTANWSPKVVWAAGYSLAAAGMLAKGYQAPVYFVASVFLYVVAMGQWRSLFTWAHFVGILSFLAIWNAWNVPYLWMTGLQNTIAMYHNDVAIRFNDQTWMTWAEHLIQFPLEVFVCMLPWSLLLPILLMPRFWKGAGRFREPLSLAIAAIVITFPSVWFTPGAHGRYYMPLYPLLAILIAIATEKVLQDSVLQIDLRHERWSSRFSNWLYTAAWQRYQVGFAVAMIVGAGLIGFGSKLTGIDAIVPETLHRLLLVAMLSAVAVTLLRTMKTAQASQFRVAVIATVIGVGVIHVGIITRRTLVDTNDTRAVIAEIKQSIPADQPLVSVGLVDHLFALHYRDEIPIVADIKPADDLDCEVTYVCFNPNRKIEIPHGVRLETIKTINCKRSKKSSRDRQVTIAKCVWDAEYIAELRSQRNGARGRSY</sequence>
<evidence type="ECO:0000256" key="5">
    <source>
        <dbReference type="ARBA" id="ARBA00022692"/>
    </source>
</evidence>
<dbReference type="GO" id="GO:0103015">
    <property type="term" value="F:4-amino-4-deoxy-L-arabinose transferase activity"/>
    <property type="evidence" value="ECO:0007669"/>
    <property type="project" value="UniProtKB-EC"/>
</dbReference>
<evidence type="ECO:0000256" key="8">
    <source>
        <dbReference type="SAM" id="Phobius"/>
    </source>
</evidence>
<dbReference type="PANTHER" id="PTHR33908">
    <property type="entry name" value="MANNOSYLTRANSFERASE YKCB-RELATED"/>
    <property type="match status" value="1"/>
</dbReference>
<dbReference type="EC" id="2.4.2.43" evidence="10"/>
<dbReference type="Proteomes" id="UP000316598">
    <property type="component" value="Unassembled WGS sequence"/>
</dbReference>
<reference evidence="10 11" key="1">
    <citation type="submission" date="2019-02" db="EMBL/GenBank/DDBJ databases">
        <title>Deep-cultivation of Planctomycetes and their phenomic and genomic characterization uncovers novel biology.</title>
        <authorList>
            <person name="Wiegand S."/>
            <person name="Jogler M."/>
            <person name="Boedeker C."/>
            <person name="Pinto D."/>
            <person name="Vollmers J."/>
            <person name="Rivas-Marin E."/>
            <person name="Kohn T."/>
            <person name="Peeters S.H."/>
            <person name="Heuer A."/>
            <person name="Rast P."/>
            <person name="Oberbeckmann S."/>
            <person name="Bunk B."/>
            <person name="Jeske O."/>
            <person name="Meyerdierks A."/>
            <person name="Storesund J.E."/>
            <person name="Kallscheuer N."/>
            <person name="Luecker S."/>
            <person name="Lage O.M."/>
            <person name="Pohl T."/>
            <person name="Merkel B.J."/>
            <person name="Hornburger P."/>
            <person name="Mueller R.-W."/>
            <person name="Bruemmer F."/>
            <person name="Labrenz M."/>
            <person name="Spormann A.M."/>
            <person name="Op Den Camp H."/>
            <person name="Overmann J."/>
            <person name="Amann R."/>
            <person name="Jetten M.S.M."/>
            <person name="Mascher T."/>
            <person name="Medema M.H."/>
            <person name="Devos D.P."/>
            <person name="Kaster A.-K."/>
            <person name="Ovreas L."/>
            <person name="Rohde M."/>
            <person name="Galperin M.Y."/>
            <person name="Jogler C."/>
        </authorList>
    </citation>
    <scope>NUCLEOTIDE SEQUENCE [LARGE SCALE GENOMIC DNA]</scope>
    <source>
        <strain evidence="10 11">Pla22</strain>
    </source>
</reference>
<organism evidence="10 11">
    <name type="scientific">Rubripirellula amarantea</name>
    <dbReference type="NCBI Taxonomy" id="2527999"/>
    <lineage>
        <taxon>Bacteria</taxon>
        <taxon>Pseudomonadati</taxon>
        <taxon>Planctomycetota</taxon>
        <taxon>Planctomycetia</taxon>
        <taxon>Pirellulales</taxon>
        <taxon>Pirellulaceae</taxon>
        <taxon>Rubripirellula</taxon>
    </lineage>
</organism>
<dbReference type="EMBL" id="SJPI01000001">
    <property type="protein sequence ID" value="TWT53242.1"/>
    <property type="molecule type" value="Genomic_DNA"/>
</dbReference>
<evidence type="ECO:0000256" key="6">
    <source>
        <dbReference type="ARBA" id="ARBA00022989"/>
    </source>
</evidence>
<name>A0A5C5WTR6_9BACT</name>
<evidence type="ECO:0000313" key="11">
    <source>
        <dbReference type="Proteomes" id="UP000316598"/>
    </source>
</evidence>
<dbReference type="GO" id="GO:0009103">
    <property type="term" value="P:lipopolysaccharide biosynthetic process"/>
    <property type="evidence" value="ECO:0007669"/>
    <property type="project" value="UniProtKB-ARBA"/>
</dbReference>
<feature type="transmembrane region" description="Helical" evidence="8">
    <location>
        <begin position="334"/>
        <end position="353"/>
    </location>
</feature>
<feature type="transmembrane region" description="Helical" evidence="8">
    <location>
        <begin position="400"/>
        <end position="428"/>
    </location>
</feature>
<comment type="subcellular location">
    <subcellularLocation>
        <location evidence="1">Cell membrane</location>
        <topology evidence="1">Multi-pass membrane protein</topology>
    </subcellularLocation>
</comment>
<accession>A0A5C5WTR6</accession>
<feature type="domain" description="Glycosyltransferase RgtA/B/C/D-like" evidence="9">
    <location>
        <begin position="101"/>
        <end position="257"/>
    </location>
</feature>
<feature type="transmembrane region" description="Helical" evidence="8">
    <location>
        <begin position="301"/>
        <end position="322"/>
    </location>
</feature>
<evidence type="ECO:0000259" key="9">
    <source>
        <dbReference type="Pfam" id="PF13231"/>
    </source>
</evidence>
<evidence type="ECO:0000256" key="3">
    <source>
        <dbReference type="ARBA" id="ARBA00022676"/>
    </source>
</evidence>
<dbReference type="AlphaFoldDB" id="A0A5C5WTR6"/>
<dbReference type="PANTHER" id="PTHR33908:SF11">
    <property type="entry name" value="MEMBRANE PROTEIN"/>
    <property type="match status" value="1"/>
</dbReference>
<gene>
    <name evidence="10" type="primary">arnT_1</name>
    <name evidence="10" type="ORF">Pla22_08700</name>
</gene>
<evidence type="ECO:0000256" key="2">
    <source>
        <dbReference type="ARBA" id="ARBA00022475"/>
    </source>
</evidence>
<feature type="transmembrane region" description="Helical" evidence="8">
    <location>
        <begin position="122"/>
        <end position="142"/>
    </location>
</feature>
<proteinExistence type="predicted"/>
<dbReference type="InterPro" id="IPR038731">
    <property type="entry name" value="RgtA/B/C-like"/>
</dbReference>
<keyword evidence="2" id="KW-1003">Cell membrane</keyword>
<feature type="transmembrane region" description="Helical" evidence="8">
    <location>
        <begin position="440"/>
        <end position="459"/>
    </location>
</feature>
<keyword evidence="7 8" id="KW-0472">Membrane</keyword>
<feature type="transmembrane region" description="Helical" evidence="8">
    <location>
        <begin position="471"/>
        <end position="489"/>
    </location>
</feature>
<keyword evidence="11" id="KW-1185">Reference proteome</keyword>
<feature type="transmembrane region" description="Helical" evidence="8">
    <location>
        <begin position="148"/>
        <end position="166"/>
    </location>
</feature>
<evidence type="ECO:0000256" key="1">
    <source>
        <dbReference type="ARBA" id="ARBA00004651"/>
    </source>
</evidence>
<evidence type="ECO:0000256" key="4">
    <source>
        <dbReference type="ARBA" id="ARBA00022679"/>
    </source>
</evidence>